<dbReference type="EMBL" id="LN853901">
    <property type="protein sequence ID" value="CRY96970.1"/>
    <property type="molecule type" value="Genomic_DNA"/>
</dbReference>
<sequence>MAEFVRKAAIGFKEVHGGQSNPECTHVILTKEEYKELIERIFKAEREVEEVRYISERNVQDEKRRSREIVDEVETIFAQKEMELRKTLDAERKECELQQGLNKNLLRIARERANADRKLRPKKEHTGYVVVTSMEKEYRYKDIDDGYLKHVILWETVLETPYIVRLEEPEVKKLTQELFHENGEWIISRIGINAKYEEGYADMVGNKGWKEHVQYNVMMDQRLKANYRTGYWEIIFLHTKPLASVPVDMMSRVL</sequence>
<organism evidence="1">
    <name type="scientific">uncultured prokaryote</name>
    <dbReference type="NCBI Taxonomy" id="198431"/>
    <lineage>
        <taxon>unclassified sequences</taxon>
        <taxon>environmental samples</taxon>
    </lineage>
</organism>
<protein>
    <submittedName>
        <fullName evidence="1">Uncharacterized protein</fullName>
    </submittedName>
</protein>
<name>A0A0H5Q6D7_9ZZZZ</name>
<keyword evidence="1" id="KW-0614">Plasmid</keyword>
<evidence type="ECO:0000313" key="1">
    <source>
        <dbReference type="EMBL" id="CRY96970.1"/>
    </source>
</evidence>
<reference evidence="1" key="2">
    <citation type="submission" date="2015-07" db="EMBL/GenBank/DDBJ databases">
        <title>Plasmids, circular viruses and viroids from rat gut.</title>
        <authorList>
            <person name="Jorgensen T.J."/>
            <person name="Hansen M.A."/>
            <person name="Xu Z."/>
            <person name="Tabak M.A."/>
            <person name="Sorensen S.J."/>
            <person name="Hansen L.H."/>
        </authorList>
    </citation>
    <scope>NUCLEOTIDE SEQUENCE</scope>
    <source>
        <plasmid evidence="1">pRGFK1338</plasmid>
    </source>
</reference>
<dbReference type="AlphaFoldDB" id="A0A0H5Q6D7"/>
<geneLocation type="plasmid" evidence="1">
    <name>pRGFK1338</name>
</geneLocation>
<accession>A0A0H5Q6D7</accession>
<proteinExistence type="predicted"/>
<reference evidence="1" key="1">
    <citation type="submission" date="2015-06" db="EMBL/GenBank/DDBJ databases">
        <authorList>
            <person name="Joergensen T."/>
        </authorList>
    </citation>
    <scope>NUCLEOTIDE SEQUENCE</scope>
    <source>
        <plasmid evidence="1">pRGFK1338</plasmid>
    </source>
</reference>